<dbReference type="OrthoDB" id="190265at2759"/>
<dbReference type="SMART" id="SM00645">
    <property type="entry name" value="Pept_C1"/>
    <property type="match status" value="1"/>
</dbReference>
<dbReference type="EMBL" id="KB207112">
    <property type="protein sequence ID" value="ELP84441.1"/>
    <property type="molecule type" value="Genomic_DNA"/>
</dbReference>
<accession>A0A0A1TVL8</accession>
<dbReference type="KEGG" id="eiv:EIN_167460"/>
<dbReference type="GO" id="GO:0006508">
    <property type="term" value="P:proteolysis"/>
    <property type="evidence" value="ECO:0007669"/>
    <property type="project" value="UniProtKB-KW"/>
</dbReference>
<evidence type="ECO:0000313" key="5">
    <source>
        <dbReference type="EMBL" id="ELP84441.1"/>
    </source>
</evidence>
<dbReference type="InterPro" id="IPR039417">
    <property type="entry name" value="Peptidase_C1A_papain-like"/>
</dbReference>
<protein>
    <submittedName>
        <fullName evidence="5">Cysteine protease, putative</fullName>
    </submittedName>
</protein>
<dbReference type="SMART" id="SM00848">
    <property type="entry name" value="Inhibitor_I29"/>
    <property type="match status" value="1"/>
</dbReference>
<dbReference type="Pfam" id="PF00112">
    <property type="entry name" value="Peptidase_C1"/>
    <property type="match status" value="1"/>
</dbReference>
<reference evidence="5 6" key="1">
    <citation type="submission" date="2012-10" db="EMBL/GenBank/DDBJ databases">
        <authorList>
            <person name="Zafar N."/>
            <person name="Inman J."/>
            <person name="Hall N."/>
            <person name="Lorenzi H."/>
            <person name="Caler E."/>
        </authorList>
    </citation>
    <scope>NUCLEOTIDE SEQUENCE [LARGE SCALE GENOMIC DNA]</scope>
    <source>
        <strain evidence="5 6">IP1</strain>
    </source>
</reference>
<evidence type="ECO:0000259" key="4">
    <source>
        <dbReference type="SMART" id="SM00848"/>
    </source>
</evidence>
<dbReference type="CDD" id="cd02248">
    <property type="entry name" value="Peptidase_C1A"/>
    <property type="match status" value="1"/>
</dbReference>
<gene>
    <name evidence="5" type="ORF">EIN_167460</name>
</gene>
<organism evidence="5 6">
    <name type="scientific">Entamoeba invadens IP1</name>
    <dbReference type="NCBI Taxonomy" id="370355"/>
    <lineage>
        <taxon>Eukaryota</taxon>
        <taxon>Amoebozoa</taxon>
        <taxon>Evosea</taxon>
        <taxon>Archamoebae</taxon>
        <taxon>Mastigamoebida</taxon>
        <taxon>Entamoebidae</taxon>
        <taxon>Entamoeba</taxon>
    </lineage>
</organism>
<feature type="non-terminal residue" evidence="5">
    <location>
        <position position="1"/>
    </location>
</feature>
<dbReference type="VEuPathDB" id="AmoebaDB:EIN_167460"/>
<sequence length="472" mass="52969">MFFLLFLSTLALAEFDLSNDDFFLFKEFELKYSKKYETPAQRLSKLALFRDSLKKIRELNSQRTRKSDAIFGINYYSDLTPKEMGIVPHEHVSVPLDPQEINNGNKKGPKSVREFNTLPDLPEGDELPDYLSYCGPYVEYNTDHPKVDFCGEQVNQNLCGCCYAAAVNNQAQYVFANMTYYKNNKDASKVQKLLFSPQRMIDTVFTNPSTLSSNKRCCGGNSGTALLGQPTYSLQSDYPFVDGKDANAGTLCNPRGDQNSAVKLQMRNNGFKMWTTVEKTGHKDKVMAIKKIIHMYGPILVAIDASRSGLKNYKSGIFSFPQTDTICNPNNVYTDHQVMLVGYGKDEEDNREYFIGRNTWYSSWGENNNYIKISTDVFCGIGEFIADNFLPSNYIIYSGSCVLDPNCESCNTKTLECTKCAAGSNKDARGMCVKPDQYKNPIICALGKYGTYPECNKCLTGCKDCSDGATCK</sequence>
<dbReference type="RefSeq" id="XP_004183787.1">
    <property type="nucleotide sequence ID" value="XM_004183739.1"/>
</dbReference>
<feature type="domain" description="Cathepsin propeptide inhibitor" evidence="4">
    <location>
        <begin position="25"/>
        <end position="84"/>
    </location>
</feature>
<dbReference type="OMA" id="WEDPYAN"/>
<feature type="domain" description="Peptidase C1A papain C-terminal" evidence="3">
    <location>
        <begin position="143"/>
        <end position="390"/>
    </location>
</feature>
<dbReference type="GO" id="GO:0008234">
    <property type="term" value="F:cysteine-type peptidase activity"/>
    <property type="evidence" value="ECO:0007669"/>
    <property type="project" value="InterPro"/>
</dbReference>
<keyword evidence="5" id="KW-0378">Hydrolase</keyword>
<dbReference type="AlphaFoldDB" id="A0A0A1TVL8"/>
<keyword evidence="5" id="KW-0645">Protease</keyword>
<dbReference type="PANTHER" id="PTHR12411">
    <property type="entry name" value="CYSTEINE PROTEASE FAMILY C1-RELATED"/>
    <property type="match status" value="1"/>
</dbReference>
<evidence type="ECO:0000259" key="3">
    <source>
        <dbReference type="SMART" id="SM00645"/>
    </source>
</evidence>
<comment type="similarity">
    <text evidence="1">Belongs to the peptidase C1 family.</text>
</comment>
<evidence type="ECO:0000256" key="2">
    <source>
        <dbReference type="SAM" id="MobiDB-lite"/>
    </source>
</evidence>
<dbReference type="Proteomes" id="UP000014680">
    <property type="component" value="Unassembled WGS sequence"/>
</dbReference>
<dbReference type="InterPro" id="IPR013201">
    <property type="entry name" value="Prot_inhib_I29"/>
</dbReference>
<feature type="non-terminal residue" evidence="5">
    <location>
        <position position="472"/>
    </location>
</feature>
<evidence type="ECO:0000313" key="6">
    <source>
        <dbReference type="Proteomes" id="UP000014680"/>
    </source>
</evidence>
<proteinExistence type="inferred from homology"/>
<feature type="region of interest" description="Disordered" evidence="2">
    <location>
        <begin position="97"/>
        <end position="116"/>
    </location>
</feature>
<dbReference type="InterPro" id="IPR013128">
    <property type="entry name" value="Peptidase_C1A"/>
</dbReference>
<dbReference type="GeneID" id="14883440"/>
<keyword evidence="6" id="KW-1185">Reference proteome</keyword>
<name>A0A0A1TVL8_ENTIV</name>
<dbReference type="InterPro" id="IPR000668">
    <property type="entry name" value="Peptidase_C1A_C"/>
</dbReference>
<dbReference type="Pfam" id="PF08246">
    <property type="entry name" value="Inhibitor_I29"/>
    <property type="match status" value="1"/>
</dbReference>
<dbReference type="InterPro" id="IPR038765">
    <property type="entry name" value="Papain-like_cys_pep_sf"/>
</dbReference>
<dbReference type="Gene3D" id="3.90.70.10">
    <property type="entry name" value="Cysteine proteinases"/>
    <property type="match status" value="1"/>
</dbReference>
<evidence type="ECO:0000256" key="1">
    <source>
        <dbReference type="ARBA" id="ARBA00008455"/>
    </source>
</evidence>
<dbReference type="SUPFAM" id="SSF54001">
    <property type="entry name" value="Cysteine proteinases"/>
    <property type="match status" value="1"/>
</dbReference>